<proteinExistence type="predicted"/>
<evidence type="ECO:0000313" key="3">
    <source>
        <dbReference type="Proteomes" id="UP001516400"/>
    </source>
</evidence>
<evidence type="ECO:0000313" key="2">
    <source>
        <dbReference type="EMBL" id="KAL3281266.1"/>
    </source>
</evidence>
<organism evidence="2 3">
    <name type="scientific">Cryptolaemus montrouzieri</name>
    <dbReference type="NCBI Taxonomy" id="559131"/>
    <lineage>
        <taxon>Eukaryota</taxon>
        <taxon>Metazoa</taxon>
        <taxon>Ecdysozoa</taxon>
        <taxon>Arthropoda</taxon>
        <taxon>Hexapoda</taxon>
        <taxon>Insecta</taxon>
        <taxon>Pterygota</taxon>
        <taxon>Neoptera</taxon>
        <taxon>Endopterygota</taxon>
        <taxon>Coleoptera</taxon>
        <taxon>Polyphaga</taxon>
        <taxon>Cucujiformia</taxon>
        <taxon>Coccinelloidea</taxon>
        <taxon>Coccinellidae</taxon>
        <taxon>Scymninae</taxon>
        <taxon>Scymnini</taxon>
        <taxon>Cryptolaemus</taxon>
    </lineage>
</organism>
<evidence type="ECO:0000256" key="1">
    <source>
        <dbReference type="SAM" id="MobiDB-lite"/>
    </source>
</evidence>
<feature type="region of interest" description="Disordered" evidence="1">
    <location>
        <begin position="1"/>
        <end position="33"/>
    </location>
</feature>
<protein>
    <submittedName>
        <fullName evidence="2">Uncharacterized protein</fullName>
    </submittedName>
</protein>
<dbReference type="EMBL" id="JABFTP020000144">
    <property type="protein sequence ID" value="KAL3281266.1"/>
    <property type="molecule type" value="Genomic_DNA"/>
</dbReference>
<keyword evidence="3" id="KW-1185">Reference proteome</keyword>
<gene>
    <name evidence="2" type="ORF">HHI36_004479</name>
</gene>
<dbReference type="AlphaFoldDB" id="A0ABD2NRC4"/>
<accession>A0ABD2NRC4</accession>
<reference evidence="2 3" key="1">
    <citation type="journal article" date="2021" name="BMC Biol.">
        <title>Horizontally acquired antibacterial genes associated with adaptive radiation of ladybird beetles.</title>
        <authorList>
            <person name="Li H.S."/>
            <person name="Tang X.F."/>
            <person name="Huang Y.H."/>
            <person name="Xu Z.Y."/>
            <person name="Chen M.L."/>
            <person name="Du X.Y."/>
            <person name="Qiu B.Y."/>
            <person name="Chen P.T."/>
            <person name="Zhang W."/>
            <person name="Slipinski A."/>
            <person name="Escalona H.E."/>
            <person name="Waterhouse R.M."/>
            <person name="Zwick A."/>
            <person name="Pang H."/>
        </authorList>
    </citation>
    <scope>NUCLEOTIDE SEQUENCE [LARGE SCALE GENOMIC DNA]</scope>
    <source>
        <strain evidence="2">SYSU2018</strain>
    </source>
</reference>
<feature type="non-terminal residue" evidence="2">
    <location>
        <position position="59"/>
    </location>
</feature>
<comment type="caution">
    <text evidence="2">The sequence shown here is derived from an EMBL/GenBank/DDBJ whole genome shotgun (WGS) entry which is preliminary data.</text>
</comment>
<sequence>MTDSDSSDLVPENPLSGNNTDCSDDVTMRDGTAVPTDENAECFFFCNGKYSDDKRGEEW</sequence>
<name>A0ABD2NRC4_9CUCU</name>
<dbReference type="Proteomes" id="UP001516400">
    <property type="component" value="Unassembled WGS sequence"/>
</dbReference>